<dbReference type="EMBL" id="JAHRIO010075359">
    <property type="protein sequence ID" value="MEQ2183314.1"/>
    <property type="molecule type" value="Genomic_DNA"/>
</dbReference>
<protein>
    <submittedName>
        <fullName evidence="2">Uncharacterized protein</fullName>
    </submittedName>
</protein>
<keyword evidence="3" id="KW-1185">Reference proteome</keyword>
<feature type="compositionally biased region" description="Basic and acidic residues" evidence="1">
    <location>
        <begin position="86"/>
        <end position="98"/>
    </location>
</feature>
<accession>A0ABV0PIJ3</accession>
<evidence type="ECO:0000313" key="3">
    <source>
        <dbReference type="Proteomes" id="UP001476798"/>
    </source>
</evidence>
<feature type="compositionally biased region" description="Basic and acidic residues" evidence="1">
    <location>
        <begin position="157"/>
        <end position="170"/>
    </location>
</feature>
<gene>
    <name evidence="2" type="ORF">GOODEAATRI_031504</name>
</gene>
<reference evidence="2 3" key="1">
    <citation type="submission" date="2021-06" db="EMBL/GenBank/DDBJ databases">
        <authorList>
            <person name="Palmer J.M."/>
        </authorList>
    </citation>
    <scope>NUCLEOTIDE SEQUENCE [LARGE SCALE GENOMIC DNA]</scope>
    <source>
        <strain evidence="2 3">GA_2019</strain>
        <tissue evidence="2">Muscle</tissue>
    </source>
</reference>
<feature type="compositionally biased region" description="Acidic residues" evidence="1">
    <location>
        <begin position="27"/>
        <end position="53"/>
    </location>
</feature>
<feature type="compositionally biased region" description="Polar residues" evidence="1">
    <location>
        <begin position="60"/>
        <end position="70"/>
    </location>
</feature>
<organism evidence="2 3">
    <name type="scientific">Goodea atripinnis</name>
    <dbReference type="NCBI Taxonomy" id="208336"/>
    <lineage>
        <taxon>Eukaryota</taxon>
        <taxon>Metazoa</taxon>
        <taxon>Chordata</taxon>
        <taxon>Craniata</taxon>
        <taxon>Vertebrata</taxon>
        <taxon>Euteleostomi</taxon>
        <taxon>Actinopterygii</taxon>
        <taxon>Neopterygii</taxon>
        <taxon>Teleostei</taxon>
        <taxon>Neoteleostei</taxon>
        <taxon>Acanthomorphata</taxon>
        <taxon>Ovalentaria</taxon>
        <taxon>Atherinomorphae</taxon>
        <taxon>Cyprinodontiformes</taxon>
        <taxon>Goodeidae</taxon>
        <taxon>Goodea</taxon>
    </lineage>
</organism>
<evidence type="ECO:0000256" key="1">
    <source>
        <dbReference type="SAM" id="MobiDB-lite"/>
    </source>
</evidence>
<feature type="compositionally biased region" description="Basic and acidic residues" evidence="1">
    <location>
        <begin position="212"/>
        <end position="227"/>
    </location>
</feature>
<feature type="region of interest" description="Disordered" evidence="1">
    <location>
        <begin position="1"/>
        <end position="237"/>
    </location>
</feature>
<dbReference type="Proteomes" id="UP001476798">
    <property type="component" value="Unassembled WGS sequence"/>
</dbReference>
<proteinExistence type="predicted"/>
<sequence>DLVTLDEVGEDEAGEGAVTEAPAWDGEFTEELLQELVTLDEIDEEDEGKEEQEEGKTEAPPQSQETQSVDSLKPEPLSASTETALIEEKKNNDEETKEPSTSSKRKHYETREESGNFVTVDEVGEIEEEQKEAAATRGRARKRSRQTPVRTSARGKTVKEQHYGQDEENKTLTLASLDSSSSGDAQPESQRIEDNNAEAVSTEHQPLPQGPDGHEVEELKEAEKQEHGVQGTQHVKN</sequence>
<feature type="non-terminal residue" evidence="2">
    <location>
        <position position="1"/>
    </location>
</feature>
<feature type="compositionally biased region" description="Low complexity" evidence="1">
    <location>
        <begin position="171"/>
        <end position="185"/>
    </location>
</feature>
<name>A0ABV0PIJ3_9TELE</name>
<evidence type="ECO:0000313" key="2">
    <source>
        <dbReference type="EMBL" id="MEQ2183314.1"/>
    </source>
</evidence>
<comment type="caution">
    <text evidence="2">The sequence shown here is derived from an EMBL/GenBank/DDBJ whole genome shotgun (WGS) entry which is preliminary data.</text>
</comment>